<evidence type="ECO:0000313" key="3">
    <source>
        <dbReference type="EMBL" id="QEC76704.1"/>
    </source>
</evidence>
<evidence type="ECO:0000256" key="1">
    <source>
        <dbReference type="ARBA" id="ARBA00005953"/>
    </source>
</evidence>
<organism evidence="3 4">
    <name type="scientific">Mucilaginibacter ginsenosidivorax</name>
    <dbReference type="NCBI Taxonomy" id="862126"/>
    <lineage>
        <taxon>Bacteria</taxon>
        <taxon>Pseudomonadati</taxon>
        <taxon>Bacteroidota</taxon>
        <taxon>Sphingobacteriia</taxon>
        <taxon>Sphingobacteriales</taxon>
        <taxon>Sphingobacteriaceae</taxon>
        <taxon>Mucilaginibacter</taxon>
    </lineage>
</organism>
<name>A0A5B8VZ11_9SPHI</name>
<dbReference type="SUPFAM" id="SSF54637">
    <property type="entry name" value="Thioesterase/thiol ester dehydrase-isomerase"/>
    <property type="match status" value="1"/>
</dbReference>
<gene>
    <name evidence="3" type="ORF">FSB76_12360</name>
</gene>
<reference evidence="3 4" key="1">
    <citation type="journal article" date="2013" name="J. Microbiol.">
        <title>Mucilaginibacter ginsenosidivorax sp. nov., with ginsenoside converting activity isolated from sediment.</title>
        <authorList>
            <person name="Kim J.K."/>
            <person name="Choi T.E."/>
            <person name="Liu Q.M."/>
            <person name="Park H.Y."/>
            <person name="Yi T.H."/>
            <person name="Yoon M.H."/>
            <person name="Kim S.C."/>
            <person name="Im W.T."/>
        </authorList>
    </citation>
    <scope>NUCLEOTIDE SEQUENCE [LARGE SCALE GENOMIC DNA]</scope>
    <source>
        <strain evidence="3 4">KHI28</strain>
    </source>
</reference>
<sequence>MICAFAGTDSSFTKLTPARKCIGSKQNEELQKTLINATEISVKFSEVDSLGIVWHGHYVRYFEDGREAFGKAYGIDYLTVYNNQYVTPIVSIDCKYKQVLRYGDNVIIETEYVPSEAARLNFNYRLLNAATGEVVVTGSTVQVFLQRDNFMLQLTNPVFFEEWKKKYGF</sequence>
<dbReference type="Proteomes" id="UP000321362">
    <property type="component" value="Chromosome"/>
</dbReference>
<protein>
    <submittedName>
        <fullName evidence="3">Acyl-CoA thioesterase</fullName>
    </submittedName>
</protein>
<dbReference type="EMBL" id="CP042437">
    <property type="protein sequence ID" value="QEC76704.1"/>
    <property type="molecule type" value="Genomic_DNA"/>
</dbReference>
<dbReference type="CDD" id="cd00586">
    <property type="entry name" value="4HBT"/>
    <property type="match status" value="1"/>
</dbReference>
<dbReference type="Gene3D" id="3.10.129.10">
    <property type="entry name" value="Hotdog Thioesterase"/>
    <property type="match status" value="1"/>
</dbReference>
<accession>A0A5B8VZ11</accession>
<comment type="similarity">
    <text evidence="1">Belongs to the 4-hydroxybenzoyl-CoA thioesterase family.</text>
</comment>
<keyword evidence="2" id="KW-0378">Hydrolase</keyword>
<dbReference type="RefSeq" id="WP_147053874.1">
    <property type="nucleotide sequence ID" value="NZ_CP042437.1"/>
</dbReference>
<keyword evidence="4" id="KW-1185">Reference proteome</keyword>
<proteinExistence type="inferred from homology"/>
<evidence type="ECO:0000256" key="2">
    <source>
        <dbReference type="ARBA" id="ARBA00022801"/>
    </source>
</evidence>
<dbReference type="KEGG" id="mgk:FSB76_12360"/>
<dbReference type="PANTHER" id="PTHR31793:SF27">
    <property type="entry name" value="NOVEL THIOESTERASE SUPERFAMILY DOMAIN AND SAPOSIN A-TYPE DOMAIN CONTAINING PROTEIN (0610012H03RIK)"/>
    <property type="match status" value="1"/>
</dbReference>
<dbReference type="GO" id="GO:0047617">
    <property type="term" value="F:fatty acyl-CoA hydrolase activity"/>
    <property type="evidence" value="ECO:0007669"/>
    <property type="project" value="TreeGrafter"/>
</dbReference>
<evidence type="ECO:0000313" key="4">
    <source>
        <dbReference type="Proteomes" id="UP000321362"/>
    </source>
</evidence>
<dbReference type="InterPro" id="IPR029069">
    <property type="entry name" value="HotDog_dom_sf"/>
</dbReference>
<dbReference type="Pfam" id="PF13279">
    <property type="entry name" value="4HBT_2"/>
    <property type="match status" value="1"/>
</dbReference>
<dbReference type="AlphaFoldDB" id="A0A5B8VZ11"/>
<dbReference type="InterPro" id="IPR050563">
    <property type="entry name" value="4-hydroxybenzoyl-CoA_TE"/>
</dbReference>
<dbReference type="OrthoDB" id="9800856at2"/>
<dbReference type="PANTHER" id="PTHR31793">
    <property type="entry name" value="4-HYDROXYBENZOYL-COA THIOESTERASE FAMILY MEMBER"/>
    <property type="match status" value="1"/>
</dbReference>